<sequence length="218" mass="24475">MTPRRDPDDETPRWPARARRDTTQPIVPTMANNHQRQMTVQRAQASLERFMQADQTVSHLRGHIVGQLEAFPKAARYDDDAGGRGTAELTPVERGASDPALRDLGDLDHYLGVLDYAIAGLLGLEREYRVDPRVQRQADPNACPAGMCQDHWAAAHFDVPIAEGRYRKRCRWCGEWFAQWGQRCPKPVLDVLEGPKGKRGLTTAIIREHAPYALEAAS</sequence>
<evidence type="ECO:0000313" key="2">
    <source>
        <dbReference type="EMBL" id="WCO67890.1"/>
    </source>
</evidence>
<dbReference type="Proteomes" id="UP001216390">
    <property type="component" value="Chromosome"/>
</dbReference>
<accession>A0AAE9Y716</accession>
<proteinExistence type="predicted"/>
<gene>
    <name evidence="2" type="ORF">PO878_04025</name>
</gene>
<evidence type="ECO:0000256" key="1">
    <source>
        <dbReference type="SAM" id="MobiDB-lite"/>
    </source>
</evidence>
<keyword evidence="3" id="KW-1185">Reference proteome</keyword>
<dbReference type="RefSeq" id="WP_272737408.1">
    <property type="nucleotide sequence ID" value="NZ_CP116942.1"/>
</dbReference>
<feature type="region of interest" description="Disordered" evidence="1">
    <location>
        <begin position="1"/>
        <end position="22"/>
    </location>
</feature>
<protein>
    <submittedName>
        <fullName evidence="2">Uncharacterized protein</fullName>
    </submittedName>
</protein>
<dbReference type="EMBL" id="CP116942">
    <property type="protein sequence ID" value="WCO67890.1"/>
    <property type="molecule type" value="Genomic_DNA"/>
</dbReference>
<name>A0AAE9Y716_9ACTN</name>
<dbReference type="AlphaFoldDB" id="A0AAE9Y716"/>
<evidence type="ECO:0000313" key="3">
    <source>
        <dbReference type="Proteomes" id="UP001216390"/>
    </source>
</evidence>
<reference evidence="2" key="1">
    <citation type="submission" date="2023-01" db="EMBL/GenBank/DDBJ databases">
        <title>The diversity of Class Acidimicrobiia in South China Sea sediment environments and the proposal of Iamia marina sp. nov., a novel species of the genus Iamia.</title>
        <authorList>
            <person name="He Y."/>
            <person name="Tian X."/>
        </authorList>
    </citation>
    <scope>NUCLEOTIDE SEQUENCE</scope>
    <source>
        <strain evidence="2">DSM 19957</strain>
    </source>
</reference>
<dbReference type="KEGG" id="ima:PO878_04025"/>
<organism evidence="2 3">
    <name type="scientific">Iamia majanohamensis</name>
    <dbReference type="NCBI Taxonomy" id="467976"/>
    <lineage>
        <taxon>Bacteria</taxon>
        <taxon>Bacillati</taxon>
        <taxon>Actinomycetota</taxon>
        <taxon>Acidimicrobiia</taxon>
        <taxon>Acidimicrobiales</taxon>
        <taxon>Iamiaceae</taxon>
        <taxon>Iamia</taxon>
    </lineage>
</organism>
<feature type="region of interest" description="Disordered" evidence="1">
    <location>
        <begin position="78"/>
        <end position="98"/>
    </location>
</feature>